<reference evidence="2 3" key="1">
    <citation type="submission" date="2024-08" db="EMBL/GenBank/DDBJ databases">
        <authorList>
            <person name="Arias E."/>
        </authorList>
    </citation>
    <scope>NUCLEOTIDE SEQUENCE [LARGE SCALE GENOMIC DNA]</scope>
    <source>
        <strain evidence="2 3">FAM 25317</strain>
    </source>
</reference>
<feature type="transmembrane region" description="Helical" evidence="1">
    <location>
        <begin position="15"/>
        <end position="32"/>
    </location>
</feature>
<feature type="transmembrane region" description="Helical" evidence="1">
    <location>
        <begin position="44"/>
        <end position="73"/>
    </location>
</feature>
<keyword evidence="1" id="KW-0812">Transmembrane</keyword>
<keyword evidence="1" id="KW-1133">Transmembrane helix</keyword>
<keyword evidence="3" id="KW-1185">Reference proteome</keyword>
<comment type="caution">
    <text evidence="2">The sequence shown here is derived from an EMBL/GenBank/DDBJ whole genome shotgun (WGS) entry which is preliminary data.</text>
</comment>
<dbReference type="RefSeq" id="WP_407136770.1">
    <property type="nucleotide sequence ID" value="NZ_JBGQPK010000003.1"/>
</dbReference>
<evidence type="ECO:0000313" key="3">
    <source>
        <dbReference type="Proteomes" id="UP001625389"/>
    </source>
</evidence>
<sequence>MFTLSLMAVTTNTKIAVGIGVIIFVLLFFKLMTSFIKFCFRHPILFLFLLLCGGLGFIFNFLLAGIAIVAVLIGGGALVMFNSWDQ</sequence>
<organism evidence="2 3">
    <name type="scientific">Loigolactobacillus zhaoyuanensis</name>
    <dbReference type="NCBI Taxonomy" id="2486017"/>
    <lineage>
        <taxon>Bacteria</taxon>
        <taxon>Bacillati</taxon>
        <taxon>Bacillota</taxon>
        <taxon>Bacilli</taxon>
        <taxon>Lactobacillales</taxon>
        <taxon>Lactobacillaceae</taxon>
        <taxon>Loigolactobacillus</taxon>
    </lineage>
</organism>
<name>A0ABW8UBS1_9LACO</name>
<gene>
    <name evidence="2" type="ORF">ACEN34_01405</name>
</gene>
<protein>
    <submittedName>
        <fullName evidence="2">Uncharacterized protein</fullName>
    </submittedName>
</protein>
<evidence type="ECO:0000313" key="2">
    <source>
        <dbReference type="EMBL" id="MFL2028265.1"/>
    </source>
</evidence>
<evidence type="ECO:0000256" key="1">
    <source>
        <dbReference type="SAM" id="Phobius"/>
    </source>
</evidence>
<proteinExistence type="predicted"/>
<dbReference type="Proteomes" id="UP001625389">
    <property type="component" value="Unassembled WGS sequence"/>
</dbReference>
<dbReference type="EMBL" id="JBGQPK010000003">
    <property type="protein sequence ID" value="MFL2028265.1"/>
    <property type="molecule type" value="Genomic_DNA"/>
</dbReference>
<accession>A0ABW8UBS1</accession>
<keyword evidence="1" id="KW-0472">Membrane</keyword>